<keyword evidence="3" id="KW-1185">Reference proteome</keyword>
<dbReference type="EMBL" id="JAFVMG010000010">
    <property type="protein sequence ID" value="MBO1328764.1"/>
    <property type="molecule type" value="Genomic_DNA"/>
</dbReference>
<sequence>MVKAAADIGLRLGIPVVAECVETEEQFHSIVLEGRTEAQGYFISTLKPSARALDTINILNGNESSASFVKGDEMDIYISGSGRLKEIYSR</sequence>
<name>A0ABS3LN09_9PROT</name>
<organism evidence="2 3">
    <name type="scientific">Acetobacter suratthaniensis</name>
    <dbReference type="NCBI Taxonomy" id="1502841"/>
    <lineage>
        <taxon>Bacteria</taxon>
        <taxon>Pseudomonadati</taxon>
        <taxon>Pseudomonadota</taxon>
        <taxon>Alphaproteobacteria</taxon>
        <taxon>Acetobacterales</taxon>
        <taxon>Acetobacteraceae</taxon>
        <taxon>Acetobacter</taxon>
    </lineage>
</organism>
<protein>
    <submittedName>
        <fullName evidence="2">EAL domain-containing protein</fullName>
    </submittedName>
</protein>
<dbReference type="InterPro" id="IPR035919">
    <property type="entry name" value="EAL_sf"/>
</dbReference>
<evidence type="ECO:0000313" key="2">
    <source>
        <dbReference type="EMBL" id="MBO1328764.1"/>
    </source>
</evidence>
<dbReference type="Proteomes" id="UP000664399">
    <property type="component" value="Unassembled WGS sequence"/>
</dbReference>
<dbReference type="PROSITE" id="PS50883">
    <property type="entry name" value="EAL"/>
    <property type="match status" value="1"/>
</dbReference>
<gene>
    <name evidence="2" type="ORF">J2D75_09795</name>
</gene>
<evidence type="ECO:0000259" key="1">
    <source>
        <dbReference type="PROSITE" id="PS50883"/>
    </source>
</evidence>
<dbReference type="Gene3D" id="3.20.20.450">
    <property type="entry name" value="EAL domain"/>
    <property type="match status" value="1"/>
</dbReference>
<accession>A0ABS3LN09</accession>
<dbReference type="SUPFAM" id="SSF141868">
    <property type="entry name" value="EAL domain-like"/>
    <property type="match status" value="1"/>
</dbReference>
<comment type="caution">
    <text evidence="2">The sequence shown here is derived from an EMBL/GenBank/DDBJ whole genome shotgun (WGS) entry which is preliminary data.</text>
</comment>
<reference evidence="2 3" key="1">
    <citation type="submission" date="2021-03" db="EMBL/GenBank/DDBJ databases">
        <title>The complete genome sequence of Acetobacter suratthaniensis TBRC 1719.</title>
        <authorList>
            <person name="Charoenyingcharoen P."/>
            <person name="Yukphan P."/>
        </authorList>
    </citation>
    <scope>NUCLEOTIDE SEQUENCE [LARGE SCALE GENOMIC DNA]</scope>
    <source>
        <strain evidence="2 3">TBRC 1719</strain>
    </source>
</reference>
<feature type="domain" description="EAL" evidence="1">
    <location>
        <begin position="1"/>
        <end position="60"/>
    </location>
</feature>
<dbReference type="InterPro" id="IPR001633">
    <property type="entry name" value="EAL_dom"/>
</dbReference>
<proteinExistence type="predicted"/>
<evidence type="ECO:0000313" key="3">
    <source>
        <dbReference type="Proteomes" id="UP000664399"/>
    </source>
</evidence>